<keyword evidence="3" id="KW-1185">Reference proteome</keyword>
<accession>A0AAN8XDA2</accession>
<dbReference type="EMBL" id="JAXCGZ010004244">
    <property type="protein sequence ID" value="KAK7082036.1"/>
    <property type="molecule type" value="Genomic_DNA"/>
</dbReference>
<dbReference type="InterPro" id="IPR053202">
    <property type="entry name" value="EGF_Rcpt_Signaling_Reg"/>
</dbReference>
<dbReference type="Proteomes" id="UP001381693">
    <property type="component" value="Unassembled WGS sequence"/>
</dbReference>
<dbReference type="GO" id="GO:0006888">
    <property type="term" value="P:endoplasmic reticulum to Golgi vesicle-mediated transport"/>
    <property type="evidence" value="ECO:0007669"/>
    <property type="project" value="TreeGrafter"/>
</dbReference>
<dbReference type="GO" id="GO:0005794">
    <property type="term" value="C:Golgi apparatus"/>
    <property type="evidence" value="ECO:0007669"/>
    <property type="project" value="TreeGrafter"/>
</dbReference>
<name>A0AAN8XDA2_HALRR</name>
<reference evidence="2 3" key="1">
    <citation type="submission" date="2023-11" db="EMBL/GenBank/DDBJ databases">
        <title>Halocaridina rubra genome assembly.</title>
        <authorList>
            <person name="Smith C."/>
        </authorList>
    </citation>
    <scope>NUCLEOTIDE SEQUENCE [LARGE SCALE GENOMIC DNA]</scope>
    <source>
        <strain evidence="2">EP-1</strain>
        <tissue evidence="2">Whole</tissue>
    </source>
</reference>
<comment type="caution">
    <text evidence="2">The sequence shown here is derived from an EMBL/GenBank/DDBJ whole genome shotgun (WGS) entry which is preliminary data.</text>
</comment>
<dbReference type="InterPro" id="IPR006342">
    <property type="entry name" value="FkbM_mtfrase"/>
</dbReference>
<dbReference type="Pfam" id="PF05050">
    <property type="entry name" value="Methyltransf_21"/>
    <property type="match status" value="1"/>
</dbReference>
<dbReference type="AlphaFoldDB" id="A0AAN8XDA2"/>
<organism evidence="2 3">
    <name type="scientific">Halocaridina rubra</name>
    <name type="common">Hawaiian red shrimp</name>
    <dbReference type="NCBI Taxonomy" id="373956"/>
    <lineage>
        <taxon>Eukaryota</taxon>
        <taxon>Metazoa</taxon>
        <taxon>Ecdysozoa</taxon>
        <taxon>Arthropoda</taxon>
        <taxon>Crustacea</taxon>
        <taxon>Multicrustacea</taxon>
        <taxon>Malacostraca</taxon>
        <taxon>Eumalacostraca</taxon>
        <taxon>Eucarida</taxon>
        <taxon>Decapoda</taxon>
        <taxon>Pleocyemata</taxon>
        <taxon>Caridea</taxon>
        <taxon>Atyoidea</taxon>
        <taxon>Atyidae</taxon>
        <taxon>Halocaridina</taxon>
    </lineage>
</organism>
<protein>
    <recommendedName>
        <fullName evidence="1">Methyltransferase FkbM domain-containing protein</fullName>
    </recommendedName>
</protein>
<evidence type="ECO:0000259" key="1">
    <source>
        <dbReference type="Pfam" id="PF05050"/>
    </source>
</evidence>
<gene>
    <name evidence="2" type="ORF">SK128_010803</name>
</gene>
<dbReference type="GO" id="GO:0005886">
    <property type="term" value="C:plasma membrane"/>
    <property type="evidence" value="ECO:0007669"/>
    <property type="project" value="TreeGrafter"/>
</dbReference>
<dbReference type="GO" id="GO:0031902">
    <property type="term" value="C:late endosome membrane"/>
    <property type="evidence" value="ECO:0007669"/>
    <property type="project" value="TreeGrafter"/>
</dbReference>
<evidence type="ECO:0000313" key="2">
    <source>
        <dbReference type="EMBL" id="KAK7082036.1"/>
    </source>
</evidence>
<evidence type="ECO:0000313" key="3">
    <source>
        <dbReference type="Proteomes" id="UP001381693"/>
    </source>
</evidence>
<feature type="domain" description="Methyltransferase FkbM" evidence="1">
    <location>
        <begin position="13"/>
        <end position="81"/>
    </location>
</feature>
<dbReference type="PANTHER" id="PTHR34009">
    <property type="entry name" value="PROTEIN STAR"/>
    <property type="match status" value="1"/>
</dbReference>
<proteinExistence type="predicted"/>
<sequence length="99" mass="11565">MFGDKKKEGDLNQCFPLYSLLLALDRTRVDFFSLDIEGDELKVLKTIPWDKVQIGLIEVEVQHVHEGRKDVRHYMESVGFTFVQDINLDSIFISKKCFK</sequence>
<dbReference type="GO" id="GO:0016197">
    <property type="term" value="P:endosomal transport"/>
    <property type="evidence" value="ECO:0007669"/>
    <property type="project" value="TreeGrafter"/>
</dbReference>
<dbReference type="PANTHER" id="PTHR34009:SF2">
    <property type="entry name" value="PROTEIN STAR"/>
    <property type="match status" value="1"/>
</dbReference>
<dbReference type="GO" id="GO:0005789">
    <property type="term" value="C:endoplasmic reticulum membrane"/>
    <property type="evidence" value="ECO:0007669"/>
    <property type="project" value="TreeGrafter"/>
</dbReference>